<dbReference type="InterPro" id="IPR008942">
    <property type="entry name" value="ENTH_VHS"/>
</dbReference>
<dbReference type="GO" id="GO:0003723">
    <property type="term" value="F:RNA binding"/>
    <property type="evidence" value="ECO:0007669"/>
    <property type="project" value="UniProtKB-KW"/>
</dbReference>
<feature type="region of interest" description="Disordered" evidence="3">
    <location>
        <begin position="265"/>
        <end position="293"/>
    </location>
</feature>
<organism evidence="5 6">
    <name type="scientific">Ridgeia piscesae</name>
    <name type="common">Tubeworm</name>
    <dbReference type="NCBI Taxonomy" id="27915"/>
    <lineage>
        <taxon>Eukaryota</taxon>
        <taxon>Metazoa</taxon>
        <taxon>Spiralia</taxon>
        <taxon>Lophotrochozoa</taxon>
        <taxon>Annelida</taxon>
        <taxon>Polychaeta</taxon>
        <taxon>Sedentaria</taxon>
        <taxon>Canalipalpata</taxon>
        <taxon>Sabellida</taxon>
        <taxon>Siboglinidae</taxon>
        <taxon>Ridgeia</taxon>
    </lineage>
</organism>
<feature type="domain" description="CID" evidence="4">
    <location>
        <begin position="1"/>
        <end position="114"/>
    </location>
</feature>
<gene>
    <name evidence="5" type="ORF">NP493_231g00001</name>
</gene>
<keyword evidence="1" id="KW-0694">RNA-binding</keyword>
<dbReference type="PANTHER" id="PTHR23140">
    <property type="entry name" value="RNA PROCESSING PROTEIN LD23810P"/>
    <property type="match status" value="1"/>
</dbReference>
<protein>
    <recommendedName>
        <fullName evidence="4">CID domain-containing protein</fullName>
    </recommendedName>
</protein>
<comment type="caution">
    <text evidence="5">The sequence shown here is derived from an EMBL/GenBank/DDBJ whole genome shotgun (WGS) entry which is preliminary data.</text>
</comment>
<dbReference type="Proteomes" id="UP001209878">
    <property type="component" value="Unassembled WGS sequence"/>
</dbReference>
<dbReference type="SUPFAM" id="SSF48464">
    <property type="entry name" value="ENTH/VHS domain"/>
    <property type="match status" value="1"/>
</dbReference>
<evidence type="ECO:0000313" key="6">
    <source>
        <dbReference type="Proteomes" id="UP001209878"/>
    </source>
</evidence>
<dbReference type="Gene3D" id="1.25.40.90">
    <property type="match status" value="1"/>
</dbReference>
<dbReference type="InterPro" id="IPR051485">
    <property type="entry name" value="SR-CTD_assoc_factor"/>
</dbReference>
<evidence type="ECO:0000313" key="5">
    <source>
        <dbReference type="EMBL" id="KAK2185523.1"/>
    </source>
</evidence>
<feature type="coiled-coil region" evidence="2">
    <location>
        <begin position="306"/>
        <end position="339"/>
    </location>
</feature>
<keyword evidence="6" id="KW-1185">Reference proteome</keyword>
<dbReference type="AlphaFoldDB" id="A0AAD9UDM1"/>
<evidence type="ECO:0000259" key="4">
    <source>
        <dbReference type="PROSITE" id="PS51391"/>
    </source>
</evidence>
<dbReference type="GO" id="GO:0005634">
    <property type="term" value="C:nucleus"/>
    <property type="evidence" value="ECO:0007669"/>
    <property type="project" value="TreeGrafter"/>
</dbReference>
<accession>A0AAD9UDM1</accession>
<evidence type="ECO:0000256" key="2">
    <source>
        <dbReference type="SAM" id="Coils"/>
    </source>
</evidence>
<name>A0AAD9UDM1_RIDPI</name>
<dbReference type="SMART" id="SM00582">
    <property type="entry name" value="RPR"/>
    <property type="match status" value="1"/>
</dbReference>
<dbReference type="FunFam" id="1.25.40.90:FF:000004">
    <property type="entry name" value="splicing factor, arginine/serine-rich 15"/>
    <property type="match status" value="1"/>
</dbReference>
<keyword evidence="2" id="KW-0175">Coiled coil</keyword>
<reference evidence="5" key="1">
    <citation type="journal article" date="2023" name="Mol. Biol. Evol.">
        <title>Third-Generation Sequencing Reveals the Adaptive Role of the Epigenome in Three Deep-Sea Polychaetes.</title>
        <authorList>
            <person name="Perez M."/>
            <person name="Aroh O."/>
            <person name="Sun Y."/>
            <person name="Lan Y."/>
            <person name="Juniper S.K."/>
            <person name="Young C.R."/>
            <person name="Angers B."/>
            <person name="Qian P.Y."/>
        </authorList>
    </citation>
    <scope>NUCLEOTIDE SEQUENCE</scope>
    <source>
        <strain evidence="5">R07B-5</strain>
    </source>
</reference>
<dbReference type="Pfam" id="PF04818">
    <property type="entry name" value="CID"/>
    <property type="match status" value="1"/>
</dbReference>
<dbReference type="CDD" id="cd16983">
    <property type="entry name" value="CID_SCAF8_like"/>
    <property type="match status" value="1"/>
</dbReference>
<evidence type="ECO:0000256" key="3">
    <source>
        <dbReference type="SAM" id="MobiDB-lite"/>
    </source>
</evidence>
<proteinExistence type="predicted"/>
<evidence type="ECO:0000256" key="1">
    <source>
        <dbReference type="ARBA" id="ARBA00022884"/>
    </source>
</evidence>
<sequence length="442" mass="49411">MAIVTKTALKAIKFYKHVVQSVEKFIQKCRPEYKVPGLYVMDSIVRQSRHQFGSDKDVFAPRFTKNIVSTFQHLFKCPPEEKSKIIRVLNLWQKNNVVPPAVVQPLLDLAGDPQNPQLFATAQEAVQQATGLVPSLPQTKAASDPSDAAHMPPASTSQGVGDTSAMQNDVLKAVTQLLQQSQQPKTLSLSAQQQQLQQLQMLQRQLVQQSQLLQEPTHSQQTPLIDGNLLSQIQALTNQLLSKSGDDSKPAEPAFDKKLLEFDYGESDDEDDKKDSHNGGTEQHNKTAVPDNVQNLLNDPSILQHIHQMSETLQKTEQLKSELNQQQQAQQKMMQQQHQQQQHDFMAVQQHSTAAAAEQQQQQQHDFMAAQQQQQMQQQMFHGVPPPHVQHDGNNSIHPPPDGFYMGDQVGGTSCRGTRWVALDVEGGRWVALIVGEIGGWH</sequence>
<dbReference type="EMBL" id="JAODUO010000231">
    <property type="protein sequence ID" value="KAK2185523.1"/>
    <property type="molecule type" value="Genomic_DNA"/>
</dbReference>
<dbReference type="InterPro" id="IPR006569">
    <property type="entry name" value="CID_dom"/>
</dbReference>
<dbReference type="PANTHER" id="PTHR23140:SF4">
    <property type="entry name" value="PROTEIN CBR-NRD-1"/>
    <property type="match status" value="1"/>
</dbReference>
<dbReference type="PROSITE" id="PS51391">
    <property type="entry name" value="CID"/>
    <property type="match status" value="1"/>
</dbReference>
<feature type="region of interest" description="Disordered" evidence="3">
    <location>
        <begin position="136"/>
        <end position="162"/>
    </location>
</feature>